<dbReference type="AlphaFoldDB" id="A0A9Q0WW26"/>
<dbReference type="SUPFAM" id="SSF54768">
    <property type="entry name" value="dsRNA-binding domain-like"/>
    <property type="match status" value="1"/>
</dbReference>
<dbReference type="InterPro" id="IPR014720">
    <property type="entry name" value="dsRBD_dom"/>
</dbReference>
<protein>
    <submittedName>
        <fullName evidence="5">RIBONUCLEASE III</fullName>
    </submittedName>
</protein>
<dbReference type="Gene3D" id="3.30.160.20">
    <property type="match status" value="3"/>
</dbReference>
<evidence type="ECO:0000313" key="5">
    <source>
        <dbReference type="EMBL" id="KAJ6773541.1"/>
    </source>
</evidence>
<dbReference type="GO" id="GO:0003723">
    <property type="term" value="F:RNA binding"/>
    <property type="evidence" value="ECO:0007669"/>
    <property type="project" value="UniProtKB-KW"/>
</dbReference>
<dbReference type="Pfam" id="PF00035">
    <property type="entry name" value="dsrm"/>
    <property type="match status" value="1"/>
</dbReference>
<proteinExistence type="predicted"/>
<dbReference type="EMBL" id="JAPFFK010000002">
    <property type="protein sequence ID" value="KAJ6773541.1"/>
    <property type="molecule type" value="Genomic_DNA"/>
</dbReference>
<evidence type="ECO:0000313" key="6">
    <source>
        <dbReference type="Proteomes" id="UP001151532"/>
    </source>
</evidence>
<evidence type="ECO:0000256" key="3">
    <source>
        <dbReference type="SAM" id="MobiDB-lite"/>
    </source>
</evidence>
<dbReference type="OrthoDB" id="995632at2759"/>
<gene>
    <name evidence="5" type="ORF">OIU79_017082</name>
</gene>
<evidence type="ECO:0000259" key="4">
    <source>
        <dbReference type="Pfam" id="PF00035"/>
    </source>
</evidence>
<dbReference type="PANTHER" id="PTHR46031">
    <property type="match status" value="1"/>
</dbReference>
<evidence type="ECO:0000256" key="1">
    <source>
        <dbReference type="ARBA" id="ARBA00022737"/>
    </source>
</evidence>
<dbReference type="Proteomes" id="UP001151532">
    <property type="component" value="Chromosome 5"/>
</dbReference>
<evidence type="ECO:0000256" key="2">
    <source>
        <dbReference type="ARBA" id="ARBA00022884"/>
    </source>
</evidence>
<keyword evidence="2" id="KW-0694">RNA-binding</keyword>
<feature type="region of interest" description="Disordered" evidence="3">
    <location>
        <begin position="1"/>
        <end position="27"/>
    </location>
</feature>
<organism evidence="5 6">
    <name type="scientific">Salix purpurea</name>
    <name type="common">Purple osier willow</name>
    <dbReference type="NCBI Taxonomy" id="77065"/>
    <lineage>
        <taxon>Eukaryota</taxon>
        <taxon>Viridiplantae</taxon>
        <taxon>Streptophyta</taxon>
        <taxon>Embryophyta</taxon>
        <taxon>Tracheophyta</taxon>
        <taxon>Spermatophyta</taxon>
        <taxon>Magnoliopsida</taxon>
        <taxon>eudicotyledons</taxon>
        <taxon>Gunneridae</taxon>
        <taxon>Pentapetalae</taxon>
        <taxon>rosids</taxon>
        <taxon>fabids</taxon>
        <taxon>Malpighiales</taxon>
        <taxon>Salicaceae</taxon>
        <taxon>Saliceae</taxon>
        <taxon>Salix</taxon>
    </lineage>
</organism>
<keyword evidence="1" id="KW-0677">Repeat</keyword>
<dbReference type="PANTHER" id="PTHR46031:SF37">
    <property type="entry name" value="DRBM DOMAIN-CONTAINING PROTEIN"/>
    <property type="match status" value="1"/>
</dbReference>
<sequence length="365" mass="39681">MTFLSPADPIHEQRTITRTPSSASSRSSSSMYITIAPAAFASAARGHLCLCRAAAAFASAARGRLCIMHSTQPHTPLKVNREKPTYNSVQLPGSLPVFTSTLVFDGVSYTGDAGRNKKEAEQLATRTVILSILGLPNNLMYKNPLQEYTQKSSLQLPVYQTFNKRPAHMPRAAAAFASAARGHGQRASLLMQSSSRFCICGPRASLHNALHTTTHALKVNREKPTYNSVQLPGSLPVFTSTLVFDGVSYTGLPNNLMYKNRLQDYTQKSSLQLPRHPLTADAKAAASLYNAEQQPLLHLRPEGMARASRYAAASLCICGPRLKVNREKPTYNSVQLPGSLPVFTSTLVFDGVSYTGDAGRNKKEV</sequence>
<feature type="domain" description="DRBM" evidence="4">
    <location>
        <begin position="85"/>
        <end position="126"/>
    </location>
</feature>
<name>A0A9Q0WW26_SALPP</name>
<comment type="caution">
    <text evidence="5">The sequence shown here is derived from an EMBL/GenBank/DDBJ whole genome shotgun (WGS) entry which is preliminary data.</text>
</comment>
<accession>A0A9Q0WW26</accession>
<reference evidence="5" key="1">
    <citation type="submission" date="2022-11" db="EMBL/GenBank/DDBJ databases">
        <authorList>
            <person name="Hyden B.L."/>
            <person name="Feng K."/>
            <person name="Yates T."/>
            <person name="Jawdy S."/>
            <person name="Smart L.B."/>
            <person name="Muchero W."/>
        </authorList>
    </citation>
    <scope>NUCLEOTIDE SEQUENCE</scope>
    <source>
        <tissue evidence="5">Shoot tip</tissue>
    </source>
</reference>
<reference evidence="5" key="2">
    <citation type="journal article" date="2023" name="Int. J. Mol. Sci.">
        <title>De Novo Assembly and Annotation of 11 Diverse Shrub Willow (Salix) Genomes Reveals Novel Gene Organization in Sex-Linked Regions.</title>
        <authorList>
            <person name="Hyden B."/>
            <person name="Feng K."/>
            <person name="Yates T.B."/>
            <person name="Jawdy S."/>
            <person name="Cereghino C."/>
            <person name="Smart L.B."/>
            <person name="Muchero W."/>
        </authorList>
    </citation>
    <scope>NUCLEOTIDE SEQUENCE</scope>
    <source>
        <tissue evidence="5">Shoot tip</tissue>
    </source>
</reference>
<keyword evidence="6" id="KW-1185">Reference proteome</keyword>